<dbReference type="EMBL" id="JBEHHI010000001">
    <property type="protein sequence ID" value="MEX5727958.1"/>
    <property type="molecule type" value="Genomic_DNA"/>
</dbReference>
<evidence type="ECO:0000313" key="7">
    <source>
        <dbReference type="Proteomes" id="UP001560019"/>
    </source>
</evidence>
<dbReference type="InterPro" id="IPR011701">
    <property type="entry name" value="MFS"/>
</dbReference>
<gene>
    <name evidence="6" type="ORF">Ga0609869_001311</name>
</gene>
<keyword evidence="2 4" id="KW-1133">Transmembrane helix</keyword>
<feature type="transmembrane region" description="Helical" evidence="4">
    <location>
        <begin position="311"/>
        <end position="333"/>
    </location>
</feature>
<accession>A0ABV3XSA2</accession>
<feature type="transmembrane region" description="Helical" evidence="4">
    <location>
        <begin position="110"/>
        <end position="132"/>
    </location>
</feature>
<feature type="transmembrane region" description="Helical" evidence="4">
    <location>
        <begin position="139"/>
        <end position="163"/>
    </location>
</feature>
<dbReference type="Pfam" id="PF07690">
    <property type="entry name" value="MFS_1"/>
    <property type="match status" value="1"/>
</dbReference>
<evidence type="ECO:0000256" key="2">
    <source>
        <dbReference type="ARBA" id="ARBA00022989"/>
    </source>
</evidence>
<dbReference type="PANTHER" id="PTHR11360">
    <property type="entry name" value="MONOCARBOXYLATE TRANSPORTER"/>
    <property type="match status" value="1"/>
</dbReference>
<keyword evidence="3 4" id="KW-0472">Membrane</keyword>
<feature type="transmembrane region" description="Helical" evidence="4">
    <location>
        <begin position="83"/>
        <end position="104"/>
    </location>
</feature>
<evidence type="ECO:0000259" key="5">
    <source>
        <dbReference type="PROSITE" id="PS50850"/>
    </source>
</evidence>
<evidence type="ECO:0000313" key="6">
    <source>
        <dbReference type="EMBL" id="MEX5727958.1"/>
    </source>
</evidence>
<dbReference type="PROSITE" id="PS50850">
    <property type="entry name" value="MFS"/>
    <property type="match status" value="1"/>
</dbReference>
<feature type="transmembrane region" description="Helical" evidence="4">
    <location>
        <begin position="220"/>
        <end position="242"/>
    </location>
</feature>
<name>A0ABV3XSA2_9RHOB</name>
<feature type="transmembrane region" description="Helical" evidence="4">
    <location>
        <begin position="254"/>
        <end position="275"/>
    </location>
</feature>
<evidence type="ECO:0000256" key="3">
    <source>
        <dbReference type="ARBA" id="ARBA00023136"/>
    </source>
</evidence>
<feature type="transmembrane region" description="Helical" evidence="4">
    <location>
        <begin position="374"/>
        <end position="394"/>
    </location>
</feature>
<proteinExistence type="predicted"/>
<feature type="domain" description="Major facilitator superfamily (MFS) profile" evidence="5">
    <location>
        <begin position="13"/>
        <end position="401"/>
    </location>
</feature>
<feature type="transmembrane region" description="Helical" evidence="4">
    <location>
        <begin position="287"/>
        <end position="305"/>
    </location>
</feature>
<evidence type="ECO:0000256" key="1">
    <source>
        <dbReference type="ARBA" id="ARBA00022692"/>
    </source>
</evidence>
<reference evidence="6 7" key="1">
    <citation type="submission" date="2024-06" db="EMBL/GenBank/DDBJ databases">
        <title>Genome of Rhodovulum iodosum, a marine photoferrotroph.</title>
        <authorList>
            <person name="Bianchini G."/>
            <person name="Nikeleit V."/>
            <person name="Kappler A."/>
            <person name="Bryce C."/>
            <person name="Sanchez-Baracaldo P."/>
        </authorList>
    </citation>
    <scope>NUCLEOTIDE SEQUENCE [LARGE SCALE GENOMIC DNA]</scope>
    <source>
        <strain evidence="6 7">UT/N1</strain>
    </source>
</reference>
<protein>
    <submittedName>
        <fullName evidence="6">MFS family permease</fullName>
    </submittedName>
</protein>
<dbReference type="InterPro" id="IPR036259">
    <property type="entry name" value="MFS_trans_sf"/>
</dbReference>
<dbReference type="PANTHER" id="PTHR11360:SF308">
    <property type="entry name" value="BLL3089 PROTEIN"/>
    <property type="match status" value="1"/>
</dbReference>
<dbReference type="InterPro" id="IPR050327">
    <property type="entry name" value="Proton-linked_MCT"/>
</dbReference>
<feature type="transmembrane region" description="Helical" evidence="4">
    <location>
        <begin position="51"/>
        <end position="71"/>
    </location>
</feature>
<keyword evidence="7" id="KW-1185">Reference proteome</keyword>
<sequence length="407" mass="43149">MPVLQFISGNWRWLSAGALLTFSSSFGQTFFISIFAGEIRGAFGLSHGAWGAIYTMGTAASALAMVWAGALTDRWRVRSLARIVLVFLATACLAMAAVPGAWALPVVIFALRFAGQGMCSHLAMVAMARWFAANRGRALSIALVGFALGEALLPVSFVALMPFVGWRSLWVAAAVMALVALPVLAFLLRQERTPQSHAAASQSLGMGGRHWPRRAVLRHWLFWMMVPALLGPAAFVTSFFFQQVHLAEVKGWEHVQLVALFPLATGAGLISMFGAGWAIDRFGTARLMPLYQVPIVVAFLIFWQAEGLGAAAVGLTFMAITIGANSTLPAAFWAEFYGTAHLGAVKAMGSAVMVLGTALGPGLTGALIDLGLPFPAQMPAIAAYFALASALVLAGTLRARRDLPVAA</sequence>
<comment type="caution">
    <text evidence="6">The sequence shown here is derived from an EMBL/GenBank/DDBJ whole genome shotgun (WGS) entry which is preliminary data.</text>
</comment>
<dbReference type="SUPFAM" id="SSF103473">
    <property type="entry name" value="MFS general substrate transporter"/>
    <property type="match status" value="1"/>
</dbReference>
<evidence type="ECO:0000256" key="4">
    <source>
        <dbReference type="SAM" id="Phobius"/>
    </source>
</evidence>
<dbReference type="RefSeq" id="WP_125408327.1">
    <property type="nucleotide sequence ID" value="NZ_JBEHHI010000001.1"/>
</dbReference>
<organism evidence="6 7">
    <name type="scientific">Rhodovulum iodosum</name>
    <dbReference type="NCBI Taxonomy" id="68291"/>
    <lineage>
        <taxon>Bacteria</taxon>
        <taxon>Pseudomonadati</taxon>
        <taxon>Pseudomonadota</taxon>
        <taxon>Alphaproteobacteria</taxon>
        <taxon>Rhodobacterales</taxon>
        <taxon>Paracoccaceae</taxon>
        <taxon>Rhodovulum</taxon>
    </lineage>
</organism>
<feature type="transmembrane region" description="Helical" evidence="4">
    <location>
        <begin position="345"/>
        <end position="368"/>
    </location>
</feature>
<dbReference type="Proteomes" id="UP001560019">
    <property type="component" value="Unassembled WGS sequence"/>
</dbReference>
<keyword evidence="1 4" id="KW-0812">Transmembrane</keyword>
<dbReference type="InterPro" id="IPR020846">
    <property type="entry name" value="MFS_dom"/>
</dbReference>
<dbReference type="Gene3D" id="1.20.1250.20">
    <property type="entry name" value="MFS general substrate transporter like domains"/>
    <property type="match status" value="1"/>
</dbReference>
<feature type="transmembrane region" description="Helical" evidence="4">
    <location>
        <begin position="169"/>
        <end position="188"/>
    </location>
</feature>